<dbReference type="EMBL" id="KN830109">
    <property type="protein sequence ID" value="KIK73097.1"/>
    <property type="molecule type" value="Genomic_DNA"/>
</dbReference>
<reference evidence="2" key="2">
    <citation type="submission" date="2015-01" db="EMBL/GenBank/DDBJ databases">
        <title>Evolutionary Origins and Diversification of the Mycorrhizal Mutualists.</title>
        <authorList>
            <consortium name="DOE Joint Genome Institute"/>
            <consortium name="Mycorrhizal Genomics Consortium"/>
            <person name="Kohler A."/>
            <person name="Kuo A."/>
            <person name="Nagy L.G."/>
            <person name="Floudas D."/>
            <person name="Copeland A."/>
            <person name="Barry K.W."/>
            <person name="Cichocki N."/>
            <person name="Veneault-Fourrey C."/>
            <person name="LaButti K."/>
            <person name="Lindquist E.A."/>
            <person name="Lipzen A."/>
            <person name="Lundell T."/>
            <person name="Morin E."/>
            <person name="Murat C."/>
            <person name="Riley R."/>
            <person name="Ohm R."/>
            <person name="Sun H."/>
            <person name="Tunlid A."/>
            <person name="Henrissat B."/>
            <person name="Grigoriev I.V."/>
            <person name="Hibbett D.S."/>
            <person name="Martin F."/>
        </authorList>
    </citation>
    <scope>NUCLEOTIDE SEQUENCE [LARGE SCALE GENOMIC DNA]</scope>
    <source>
        <strain evidence="2">Ve08.2h10</strain>
    </source>
</reference>
<evidence type="ECO:0000313" key="2">
    <source>
        <dbReference type="Proteomes" id="UP000054538"/>
    </source>
</evidence>
<name>A0A0D0BND8_9AGAM</name>
<organism evidence="1 2">
    <name type="scientific">Paxillus rubicundulus Ve08.2h10</name>
    <dbReference type="NCBI Taxonomy" id="930991"/>
    <lineage>
        <taxon>Eukaryota</taxon>
        <taxon>Fungi</taxon>
        <taxon>Dikarya</taxon>
        <taxon>Basidiomycota</taxon>
        <taxon>Agaricomycotina</taxon>
        <taxon>Agaricomycetes</taxon>
        <taxon>Agaricomycetidae</taxon>
        <taxon>Boletales</taxon>
        <taxon>Paxilineae</taxon>
        <taxon>Paxillaceae</taxon>
        <taxon>Paxillus</taxon>
    </lineage>
</organism>
<proteinExistence type="predicted"/>
<dbReference type="OrthoDB" id="2686136at2759"/>
<keyword evidence="2" id="KW-1185">Reference proteome</keyword>
<sequence length="58" mass="6616">SGFTWSDDQGVGVTLKHNDLVHSAQRHPTARPFKNKGFKHFHTIEQMMPKISKGTHVF</sequence>
<feature type="non-terminal residue" evidence="1">
    <location>
        <position position="1"/>
    </location>
</feature>
<dbReference type="HOGENOM" id="CLU_082499_4_1_1"/>
<accession>A0A0D0BND8</accession>
<protein>
    <submittedName>
        <fullName evidence="1">Uncharacterized protein</fullName>
    </submittedName>
</protein>
<dbReference type="AlphaFoldDB" id="A0A0D0BND8"/>
<dbReference type="Proteomes" id="UP000054538">
    <property type="component" value="Unassembled WGS sequence"/>
</dbReference>
<gene>
    <name evidence="1" type="ORF">PAXRUDRAFT_179261</name>
</gene>
<reference evidence="1 2" key="1">
    <citation type="submission" date="2014-04" db="EMBL/GenBank/DDBJ databases">
        <authorList>
            <consortium name="DOE Joint Genome Institute"/>
            <person name="Kuo A."/>
            <person name="Kohler A."/>
            <person name="Jargeat P."/>
            <person name="Nagy L.G."/>
            <person name="Floudas D."/>
            <person name="Copeland A."/>
            <person name="Barry K.W."/>
            <person name="Cichocki N."/>
            <person name="Veneault-Fourrey C."/>
            <person name="LaButti K."/>
            <person name="Lindquist E.A."/>
            <person name="Lipzen A."/>
            <person name="Lundell T."/>
            <person name="Morin E."/>
            <person name="Murat C."/>
            <person name="Sun H."/>
            <person name="Tunlid A."/>
            <person name="Henrissat B."/>
            <person name="Grigoriev I.V."/>
            <person name="Hibbett D.S."/>
            <person name="Martin F."/>
            <person name="Nordberg H.P."/>
            <person name="Cantor M.N."/>
            <person name="Hua S.X."/>
        </authorList>
    </citation>
    <scope>NUCLEOTIDE SEQUENCE [LARGE SCALE GENOMIC DNA]</scope>
    <source>
        <strain evidence="1 2">Ve08.2h10</strain>
    </source>
</reference>
<dbReference type="InParanoid" id="A0A0D0BND8"/>
<evidence type="ECO:0000313" key="1">
    <source>
        <dbReference type="EMBL" id="KIK73097.1"/>
    </source>
</evidence>